<feature type="domain" description="SRCR" evidence="7">
    <location>
        <begin position="1289"/>
        <end position="1406"/>
    </location>
</feature>
<dbReference type="SUPFAM" id="SSF51126">
    <property type="entry name" value="Pectin lyase-like"/>
    <property type="match status" value="3"/>
</dbReference>
<dbReference type="InterPro" id="IPR036772">
    <property type="entry name" value="SRCR-like_dom_sf"/>
</dbReference>
<dbReference type="InterPro" id="IPR016187">
    <property type="entry name" value="CTDL_fold"/>
</dbReference>
<evidence type="ECO:0000313" key="9">
    <source>
        <dbReference type="Proteomes" id="UP000316759"/>
    </source>
</evidence>
<accession>A0A504YMN5</accession>
<dbReference type="InterPro" id="IPR001190">
    <property type="entry name" value="SRCR"/>
</dbReference>
<evidence type="ECO:0008006" key="10">
    <source>
        <dbReference type="Google" id="ProtNLM"/>
    </source>
</evidence>
<protein>
    <recommendedName>
        <fullName evidence="10">Protein bark beetle</fullName>
    </recommendedName>
</protein>
<dbReference type="SUPFAM" id="SSF56487">
    <property type="entry name" value="SRCR-like"/>
    <property type="match status" value="2"/>
</dbReference>
<dbReference type="PANTHER" id="PTHR47653:SF1">
    <property type="entry name" value="DELETED IN MALIGNANT BRAIN TUMORS 1 PROTEIN"/>
    <property type="match status" value="1"/>
</dbReference>
<dbReference type="Gene3D" id="3.10.100.10">
    <property type="entry name" value="Mannose-Binding Protein A, subunit A"/>
    <property type="match status" value="1"/>
</dbReference>
<dbReference type="PANTHER" id="PTHR47653">
    <property type="entry name" value="PROTEIN BARK BEETLE"/>
    <property type="match status" value="1"/>
</dbReference>
<organism evidence="8 9">
    <name type="scientific">Fasciola gigantica</name>
    <name type="common">Giant liver fluke</name>
    <dbReference type="NCBI Taxonomy" id="46835"/>
    <lineage>
        <taxon>Eukaryota</taxon>
        <taxon>Metazoa</taxon>
        <taxon>Spiralia</taxon>
        <taxon>Lophotrochozoa</taxon>
        <taxon>Platyhelminthes</taxon>
        <taxon>Trematoda</taxon>
        <taxon>Digenea</taxon>
        <taxon>Plagiorchiida</taxon>
        <taxon>Echinostomata</taxon>
        <taxon>Echinostomatoidea</taxon>
        <taxon>Fasciolidae</taxon>
        <taxon>Fasciola</taxon>
    </lineage>
</organism>
<evidence type="ECO:0000256" key="3">
    <source>
        <dbReference type="ARBA" id="ARBA00023157"/>
    </source>
</evidence>
<evidence type="ECO:0000259" key="7">
    <source>
        <dbReference type="PROSITE" id="PS50287"/>
    </source>
</evidence>
<dbReference type="InterPro" id="IPR006626">
    <property type="entry name" value="PbH1"/>
</dbReference>
<keyword evidence="1" id="KW-0732">Signal</keyword>
<reference evidence="8 9" key="1">
    <citation type="submission" date="2019-04" db="EMBL/GenBank/DDBJ databases">
        <title>Annotation for the trematode Fasciola gigantica.</title>
        <authorList>
            <person name="Choi Y.-J."/>
        </authorList>
    </citation>
    <scope>NUCLEOTIDE SEQUENCE [LARGE SCALE GENOMIC DNA]</scope>
    <source>
        <strain evidence="8">Uganda_cow_1</strain>
    </source>
</reference>
<keyword evidence="3 5" id="KW-1015">Disulfide bond</keyword>
<dbReference type="STRING" id="46835.A0A504YMN5"/>
<name>A0A504YMN5_FASGI</name>
<dbReference type="Proteomes" id="UP000316759">
    <property type="component" value="Unassembled WGS sequence"/>
</dbReference>
<dbReference type="InterPro" id="IPR001304">
    <property type="entry name" value="C-type_lectin-like"/>
</dbReference>
<evidence type="ECO:0000256" key="2">
    <source>
        <dbReference type="ARBA" id="ARBA00022737"/>
    </source>
</evidence>
<keyword evidence="2" id="KW-0677">Repeat</keyword>
<evidence type="ECO:0000259" key="6">
    <source>
        <dbReference type="PROSITE" id="PS50041"/>
    </source>
</evidence>
<dbReference type="PROSITE" id="PS50287">
    <property type="entry name" value="SRCR_2"/>
    <property type="match status" value="2"/>
</dbReference>
<dbReference type="GO" id="GO:0016020">
    <property type="term" value="C:membrane"/>
    <property type="evidence" value="ECO:0007669"/>
    <property type="project" value="InterPro"/>
</dbReference>
<dbReference type="InterPro" id="IPR011050">
    <property type="entry name" value="Pectin_lyase_fold/virulence"/>
</dbReference>
<proteinExistence type="predicted"/>
<dbReference type="PROSITE" id="PS50041">
    <property type="entry name" value="C_TYPE_LECTIN_2"/>
    <property type="match status" value="1"/>
</dbReference>
<dbReference type="OrthoDB" id="536948at2759"/>
<keyword evidence="4" id="KW-0325">Glycoprotein</keyword>
<comment type="caution">
    <text evidence="8">The sequence shown here is derived from an EMBL/GenBank/DDBJ whole genome shotgun (WGS) entry which is preliminary data.</text>
</comment>
<comment type="caution">
    <text evidence="5">Lacks conserved residue(s) required for the propagation of feature annotation.</text>
</comment>
<dbReference type="Gene3D" id="2.160.20.10">
    <property type="entry name" value="Single-stranded right-handed beta-helix, Pectin lyase-like"/>
    <property type="match status" value="2"/>
</dbReference>
<feature type="disulfide bond" evidence="5">
    <location>
        <begin position="1373"/>
        <end position="1383"/>
    </location>
</feature>
<dbReference type="GO" id="GO:0045217">
    <property type="term" value="P:cell-cell junction maintenance"/>
    <property type="evidence" value="ECO:0007669"/>
    <property type="project" value="TreeGrafter"/>
</dbReference>
<feature type="domain" description="C-type lectin" evidence="6">
    <location>
        <begin position="1935"/>
        <end position="2031"/>
    </location>
</feature>
<dbReference type="InterPro" id="IPR053243">
    <property type="entry name" value="SJ_maturation_regulator"/>
</dbReference>
<gene>
    <name evidence="8" type="ORF">FGIG_03837</name>
</gene>
<dbReference type="SMART" id="SM00710">
    <property type="entry name" value="PbH1"/>
    <property type="match status" value="11"/>
</dbReference>
<dbReference type="SMART" id="SM00202">
    <property type="entry name" value="SR"/>
    <property type="match status" value="2"/>
</dbReference>
<dbReference type="Pfam" id="PF00530">
    <property type="entry name" value="SRCR"/>
    <property type="match status" value="2"/>
</dbReference>
<feature type="disulfide bond" evidence="5">
    <location>
        <begin position="634"/>
        <end position="644"/>
    </location>
</feature>
<dbReference type="Gene3D" id="3.10.250.10">
    <property type="entry name" value="SRCR-like domain"/>
    <property type="match status" value="2"/>
</dbReference>
<evidence type="ECO:0000313" key="8">
    <source>
        <dbReference type="EMBL" id="TPP59298.1"/>
    </source>
</evidence>
<dbReference type="EMBL" id="SUNJ01010897">
    <property type="protein sequence ID" value="TPP59298.1"/>
    <property type="molecule type" value="Genomic_DNA"/>
</dbReference>
<dbReference type="InterPro" id="IPR016186">
    <property type="entry name" value="C-type_lectin-like/link_sf"/>
</dbReference>
<sequence>MNWVRNSSDNSPAPVSEQTYPLEPPFVISLAECWGTIRPAYESNWKGSSFNTTLERDLQDLVGLNCWGTFAPAYESNWKGLEFYNTTLEEVSLSPTLGGSWGNTRMNVSASVLEYVDIFGAGINISGHHVAALSASPYPPILSNVRLSFNAYDAVNFSLIRGPAILLNVSMEENHGHGALISSLVGYVRLLNVISRKNGGDGTRYLLVNTLLPEATQPELHVERSIFSDNMQHGLLVDRPWAYVRVVSSQFTGNQYDAGLKVVNGTADLFIHNCSVGFSHFESNRRQGILVQPMVRMIGHVTNCTFVHHRFGVIRVHNGLDLMQAELYRPSSVQYSIQYNRFVNNSGPNVVNLRLTESSEQQILYLIYNTFTDNRYTLARCEYYPLLKDPDLASRFATTGEPPYIPNFVTLDSRTGIIEVGGRIAVERGRHIVLEPLYGDVNYYHVTKDIFIPPGGILTVRAGVRMLFDNGVGLFSQGEVKLQGSAALPIILDLFRPTDSEVQWHNFATMHNETSKKNEEENPPALSGNQTSIRLIGGMWYADAYTGLVEIRPTSALKYTGSEETLSNDANSWGTICETGIGVYAAMLICSEIGLVVNMQDWFPELTVRQTIRQSADRWFNASRAPIQMANLDCHGDETDLSQCQYDGPGEHSCTHDADLVIRCHRPGWAGIRVTISDPGSRSPVEHVRIRRAGLLDYARLNLMPGLQLDYYSSTVVDIEIHECLSDGMLLVHSDPLLGVTIEDSRFLDNTGNGIRTQTPWFSLRRSHLAGNRGPSGVYYDPAISPEQTVQLYAGLVSLVTLFKPIENPDRRQQIPLAEGWVMVVDQQRLHPTGTTFIQAHSGRHFQKVIYRTELATSDRHQMHQIVLNLIDYPVTTSPTSTMQVRVAPNATIGPSITPATILPGSGDGNHLWRDQTITVEELIIYDSPLATLDPVRAYSWRVPSDLARLPLISSTNRLTLEFRVRGIHSGSLLFAVQTHDFQHAPDPSQRANAAKFSHRTLFGFEPDVRYFSIANFRIEDSVIDGNQDGVRLNHYHDPVDRDNRQLIRHAGEVFSLVNTSFSHNTGTAVYVRSVTRFVYDWDLSTNAEQMQSKERLAYIGYNSSGMHKLTLESNVFRNNQPFQALIDGYYAQVDLFYNIFEDNRCTLYSHRPSSRPGLLRTSGMEKRISLIGNQFSRNKDCLFVAHFHGSGQSPQNTVDFNYAKHNVFRDNLCFDNSSVEPKRNSETKWPLMCYTFGVFGTQNITLRHNVLCNVKILRPMLLNLDLDLSRESEMARSGVLGGRVTGILHLPYRSEPYRPDEGFVQFYNQTAKRWDVTCDPQFSTDVGQVVCQELGRPTLNAIVQRSHLLDFQLYGIDNPLVTKHIWMESYTCQGLEAHRSNCKKRWNHDYARCSRLREYVFLRCAAFPKRDSNINPTASELWSGTWGNVRIVRLESDSGEPNMEEQSVLEHVQIDRAGLLHGERVPALVILRATPKLSFIRIEDCLGSGISLIDARGFVDVTNSTIRGCLGRAIDVVMLNGDSTDPSTAGPEKSKNGIELYNGAQLNTTYRIAQITAASLNNVTHPVAKRYTVITSPIHDVLAVRMHASPASREFGFIAEVITLPLSPSRVYPDMLKPFHHSIELCDILENQGGGIQLLTVGDAGPRVKLAHLRLERNGLTVLNLTGPAAIKMRLSNTPWLSVTNCLIAHNEGDAIRIALYADQVTKGNRGNITNNVILRNCLGSALSVEGNQFNRLKIWRNYIAHNDCGARDLIGLLGVLVQPFAHNFIHDNRADILLNVRDERGSAEAHGSNSTVSTKMRPRITHVEPLYTRLPIQPGTRCPPPDETCPHGWTLKLDFDACLCYRPDPVDARRNWWGDTYTKFQKVQRETRSVSESVMEQSQSQLVLSFARSRIYDWEDDSYLMPVDYSGAYEDNSSVLGPGTHCPPTWSFVDFNCFFYFGAPMTYREAHNFCLGEVGGVLAASRDRVQWFGDQISRWQHNYEWLIQNAWVFRAWVSSEVPMLDYCPAIRNRWLEPYPCDKRIPFFCQKALCQASQEPTLLYGAVVAILERRLIGMMTSDQLAKHSRPQAHWSELSRNSIMEASRAKKTRYEKNVDRLKLYSLAPRRLIDLLPAMPPNLQVRARETCDTECGRDATGANAAHQ</sequence>
<feature type="domain" description="SRCR" evidence="7">
    <location>
        <begin position="533"/>
        <end position="665"/>
    </location>
</feature>
<dbReference type="InterPro" id="IPR012334">
    <property type="entry name" value="Pectin_lyas_fold"/>
</dbReference>
<evidence type="ECO:0000256" key="1">
    <source>
        <dbReference type="ARBA" id="ARBA00022729"/>
    </source>
</evidence>
<keyword evidence="9" id="KW-1185">Reference proteome</keyword>
<evidence type="ECO:0000256" key="5">
    <source>
        <dbReference type="PROSITE-ProRule" id="PRU00196"/>
    </source>
</evidence>
<dbReference type="SUPFAM" id="SSF56436">
    <property type="entry name" value="C-type lectin-like"/>
    <property type="match status" value="1"/>
</dbReference>
<evidence type="ECO:0000256" key="4">
    <source>
        <dbReference type="ARBA" id="ARBA00023180"/>
    </source>
</evidence>